<dbReference type="GO" id="GO:0016192">
    <property type="term" value="P:vesicle-mediated transport"/>
    <property type="evidence" value="ECO:0007669"/>
    <property type="project" value="UniProtKB-UniRule"/>
</dbReference>
<feature type="domain" description="Methyltransferase" evidence="6">
    <location>
        <begin position="63"/>
        <end position="221"/>
    </location>
</feature>
<dbReference type="STRING" id="1353009.A0A1Y2J304"/>
<dbReference type="InterPro" id="IPR025714">
    <property type="entry name" value="Methyltranfer_dom"/>
</dbReference>
<dbReference type="EMBL" id="KZ084090">
    <property type="protein sequence ID" value="OSD06572.1"/>
    <property type="molecule type" value="Genomic_DNA"/>
</dbReference>
<reference evidence="7 8" key="1">
    <citation type="journal article" date="2015" name="Biotechnol. Biofuels">
        <title>Enhanced degradation of softwood versus hardwood by the white-rot fungus Pycnoporus coccineus.</title>
        <authorList>
            <person name="Couturier M."/>
            <person name="Navarro D."/>
            <person name="Chevret D."/>
            <person name="Henrissat B."/>
            <person name="Piumi F."/>
            <person name="Ruiz-Duenas F.J."/>
            <person name="Martinez A.T."/>
            <person name="Grigoriev I.V."/>
            <person name="Riley R."/>
            <person name="Lipzen A."/>
            <person name="Berrin J.G."/>
            <person name="Master E.R."/>
            <person name="Rosso M.N."/>
        </authorList>
    </citation>
    <scope>NUCLEOTIDE SEQUENCE [LARGE SCALE GENOMIC DNA]</scope>
    <source>
        <strain evidence="7 8">BRFM310</strain>
    </source>
</reference>
<organism evidence="7 8">
    <name type="scientific">Trametes coccinea (strain BRFM310)</name>
    <name type="common">Pycnoporus coccineus</name>
    <dbReference type="NCBI Taxonomy" id="1353009"/>
    <lineage>
        <taxon>Eukaryota</taxon>
        <taxon>Fungi</taxon>
        <taxon>Dikarya</taxon>
        <taxon>Basidiomycota</taxon>
        <taxon>Agaricomycotina</taxon>
        <taxon>Agaricomycetes</taxon>
        <taxon>Polyporales</taxon>
        <taxon>Polyporaceae</taxon>
        <taxon>Trametes</taxon>
    </lineage>
</organism>
<dbReference type="GO" id="GO:0005737">
    <property type="term" value="C:cytoplasm"/>
    <property type="evidence" value="ECO:0007669"/>
    <property type="project" value="UniProtKB-SubCell"/>
</dbReference>
<dbReference type="GO" id="GO:0032259">
    <property type="term" value="P:methylation"/>
    <property type="evidence" value="ECO:0007669"/>
    <property type="project" value="UniProtKB-KW"/>
</dbReference>
<comment type="function">
    <text evidence="5">S-adenosyl-L-methionine-dependent protein-lysine N-methyltransferase that mono- and dimethylates elongation factor 1-alpha at 'Lys-316'. May play a role in intracellular transport.</text>
</comment>
<dbReference type="Gene3D" id="3.40.50.150">
    <property type="entry name" value="Vaccinia Virus protein VP39"/>
    <property type="match status" value="1"/>
</dbReference>
<proteinExistence type="inferred from homology"/>
<name>A0A1Y2J304_TRAC3</name>
<keyword evidence="2 5" id="KW-0489">Methyltransferase</keyword>
<keyword evidence="1 5" id="KW-0963">Cytoplasm</keyword>
<keyword evidence="5" id="KW-0813">Transport</keyword>
<evidence type="ECO:0000256" key="3">
    <source>
        <dbReference type="ARBA" id="ARBA00022679"/>
    </source>
</evidence>
<dbReference type="InterPro" id="IPR026635">
    <property type="entry name" value="Efm4/METTL10"/>
</dbReference>
<sequence>MSSTDLPPSKLGTKEHWDDVYSHELANFAEIGDEGEVWFGEDSVEKMVDWTLENVSTDPAPYILEVGAGNGNLLFALCEAGYDPEKMCGVDYSADAVKLAQAIGKSKASSAAAESEADEEPPALVKADKITFAACDFLRDEVPRLGGMEGPESGVAVWNLVLDKGTFDAIALAGKDENGRSPADSYPARIGRVVKPGGMFLITSCNFTEDELRAKFASTETGLFFHSRIPWPTFSFGGHSGNVYSSVAFQKA</sequence>
<dbReference type="PANTHER" id="PTHR12843:SF5">
    <property type="entry name" value="EEF1A LYSINE METHYLTRANSFERASE 2"/>
    <property type="match status" value="1"/>
</dbReference>
<evidence type="ECO:0000313" key="8">
    <source>
        <dbReference type="Proteomes" id="UP000193067"/>
    </source>
</evidence>
<dbReference type="InterPro" id="IPR029063">
    <property type="entry name" value="SAM-dependent_MTases_sf"/>
</dbReference>
<dbReference type="HAMAP" id="MF_03188">
    <property type="entry name" value="Methyltr_EFM4"/>
    <property type="match status" value="1"/>
</dbReference>
<comment type="similarity">
    <text evidence="5">Belongs to the class I-like SAM-binding methyltransferase superfamily. EFM4 family.</text>
</comment>
<dbReference type="PANTHER" id="PTHR12843">
    <property type="entry name" value="PROTEIN-LYSINE N-METHYLTRANSFERASE METTL10"/>
    <property type="match status" value="1"/>
</dbReference>
<dbReference type="SUPFAM" id="SSF53335">
    <property type="entry name" value="S-adenosyl-L-methionine-dependent methyltransferases"/>
    <property type="match status" value="1"/>
</dbReference>
<dbReference type="GO" id="GO:0016279">
    <property type="term" value="F:protein-lysine N-methyltransferase activity"/>
    <property type="evidence" value="ECO:0007669"/>
    <property type="project" value="UniProtKB-UniRule"/>
</dbReference>
<evidence type="ECO:0000256" key="2">
    <source>
        <dbReference type="ARBA" id="ARBA00022603"/>
    </source>
</evidence>
<keyword evidence="8" id="KW-1185">Reference proteome</keyword>
<evidence type="ECO:0000256" key="4">
    <source>
        <dbReference type="ARBA" id="ARBA00022691"/>
    </source>
</evidence>
<protein>
    <recommendedName>
        <fullName evidence="5">Protein-lysine N-methyltransferase EFM4</fullName>
        <ecNumber evidence="5">2.1.1.-</ecNumber>
    </recommendedName>
    <alternativeName>
        <fullName evidence="5">Elongation factor methyltransferase 4</fullName>
    </alternativeName>
</protein>
<dbReference type="Proteomes" id="UP000193067">
    <property type="component" value="Unassembled WGS sequence"/>
</dbReference>
<dbReference type="EC" id="2.1.1.-" evidence="5"/>
<dbReference type="OrthoDB" id="10069295at2759"/>
<accession>A0A1Y2J304</accession>
<keyword evidence="3 5" id="KW-0808">Transferase</keyword>
<keyword evidence="4 5" id="KW-0949">S-adenosyl-L-methionine</keyword>
<gene>
    <name evidence="5" type="primary">EFM4</name>
    <name evidence="7" type="ORF">PYCCODRAFT_1442702</name>
</gene>
<evidence type="ECO:0000259" key="6">
    <source>
        <dbReference type="Pfam" id="PF13847"/>
    </source>
</evidence>
<evidence type="ECO:0000313" key="7">
    <source>
        <dbReference type="EMBL" id="OSD06572.1"/>
    </source>
</evidence>
<comment type="subcellular location">
    <subcellularLocation>
        <location evidence="5">Cytoplasm</location>
    </subcellularLocation>
</comment>
<dbReference type="Pfam" id="PF13847">
    <property type="entry name" value="Methyltransf_31"/>
    <property type="match status" value="1"/>
</dbReference>
<dbReference type="AlphaFoldDB" id="A0A1Y2J304"/>
<evidence type="ECO:0000256" key="5">
    <source>
        <dbReference type="HAMAP-Rule" id="MF_03188"/>
    </source>
</evidence>
<evidence type="ECO:0000256" key="1">
    <source>
        <dbReference type="ARBA" id="ARBA00022490"/>
    </source>
</evidence>